<dbReference type="EMBL" id="QGKM01000060">
    <property type="protein sequence ID" value="PWQ94025.1"/>
    <property type="molecule type" value="Genomic_DNA"/>
</dbReference>
<name>A0A317C5T5_9GAMM</name>
<gene>
    <name evidence="1" type="primary">cas8c</name>
    <name evidence="1" type="ORF">DKW60_17455</name>
</gene>
<comment type="caution">
    <text evidence="1">The sequence shown here is derived from an EMBL/GenBank/DDBJ whole genome shotgun (WGS) entry which is preliminary data.</text>
</comment>
<dbReference type="OrthoDB" id="9778918at2"/>
<dbReference type="Pfam" id="PF09709">
    <property type="entry name" value="Cas_Csd1"/>
    <property type="match status" value="1"/>
</dbReference>
<keyword evidence="2" id="KW-1185">Reference proteome</keyword>
<dbReference type="Proteomes" id="UP000245539">
    <property type="component" value="Unassembled WGS sequence"/>
</dbReference>
<dbReference type="RefSeq" id="WP_109838952.1">
    <property type="nucleotide sequence ID" value="NZ_QGKM01000060.1"/>
</dbReference>
<dbReference type="NCBIfam" id="TIGR01863">
    <property type="entry name" value="cas_Csd1"/>
    <property type="match status" value="1"/>
</dbReference>
<organism evidence="1 2">
    <name type="scientific">Leucothrix pacifica</name>
    <dbReference type="NCBI Taxonomy" id="1247513"/>
    <lineage>
        <taxon>Bacteria</taxon>
        <taxon>Pseudomonadati</taxon>
        <taxon>Pseudomonadota</taxon>
        <taxon>Gammaproteobacteria</taxon>
        <taxon>Thiotrichales</taxon>
        <taxon>Thiotrichaceae</taxon>
        <taxon>Leucothrix</taxon>
    </lineage>
</organism>
<evidence type="ECO:0000313" key="1">
    <source>
        <dbReference type="EMBL" id="PWQ94025.1"/>
    </source>
</evidence>
<dbReference type="InterPro" id="IPR010144">
    <property type="entry name" value="CRISPR-assoc_prot_Csd1-typ"/>
</dbReference>
<dbReference type="CDD" id="cd09757">
    <property type="entry name" value="Cas8c_I-C"/>
    <property type="match status" value="1"/>
</dbReference>
<reference evidence="1 2" key="1">
    <citation type="submission" date="2018-05" db="EMBL/GenBank/DDBJ databases">
        <title>Leucothrix arctica sp. nov., isolated from Arctic seawater.</title>
        <authorList>
            <person name="Choi A."/>
            <person name="Baek K."/>
        </authorList>
    </citation>
    <scope>NUCLEOTIDE SEQUENCE [LARGE SCALE GENOMIC DNA]</scope>
    <source>
        <strain evidence="1 2">JCM 18388</strain>
    </source>
</reference>
<protein>
    <submittedName>
        <fullName evidence="1">Type I-C CRISPR-associated protein Cas8c/Csd1</fullName>
    </submittedName>
</protein>
<proteinExistence type="predicted"/>
<sequence length="600" mass="68331">MILQALCEYYDRKQSNPETALAEFGFEVKEIPFFIILDNQGLFISLEDAREMDTKGKPIARSYLVPKAKGRSGAKSYETANCLWDHYGYLVQQPKVDKPDAIPTEKEKALAKNQHDSFKKTIKELFDECPADAGIKAVWTFLNNPNEIEKVKNSEHWHEVLKIKGCNLSFKLVAEQKLICQSPAVIDWIRKQPPDPKDTQDGICLVTGEIKQVVRLHDQISGVNQKPAPLASINEEAYNSFNKTKAFNFPVSVEANFKYTTALNYLLRKASNSKFRIGDTSYVCWSNKENQLESSFARFFNQTDDPDAGSEAIKALYGSLHNGAYTEVDGTDQFYILALSPNSARISIRFWHSGTVARISEDLGQWFNDLQMLGVDHYDLPSLRNLLRSMAFMNDEKNLPPNLSSDLAGAILTNRPLPQIILHSIIRRLRAEQGRGVRPTKQGLIKCPIIDYHRVSLLKAYINRKQRVLNTQHKDITLRLNTQEDRIGYRLGRLFALLEKLQKDAQGDTNSTIADRYYSSASCTPTSVFGTLMRMHVNHLKKLPKIEYRIATENKIAEVMEQIPTFPANLNLEDQGLFAIGYYHQKQHLYSKKKDQGETE</sequence>
<evidence type="ECO:0000313" key="2">
    <source>
        <dbReference type="Proteomes" id="UP000245539"/>
    </source>
</evidence>
<accession>A0A317C5T5</accession>
<dbReference type="AlphaFoldDB" id="A0A317C5T5"/>